<sequence>MASSSDGTNDQERHISYSDELLRLPFKPENSKLLITKESKSENRVPSKIYKVEPPSVLSRVKDFLPRMKQAEQVLEQELHKKSPSELDIESVDDNAPYIEMSFALMDSQADSGEDSCVESDDSQTRDSDEIQTHEIDCGHVTEQNFVITKPVKGHVKPIIEEMITEKRNTTCIKKNKKKPGAKKGSRKRKQR</sequence>
<dbReference type="GO" id="GO:0000492">
    <property type="term" value="P:box C/D snoRNP assembly"/>
    <property type="evidence" value="ECO:0007669"/>
    <property type="project" value="InterPro"/>
</dbReference>
<keyword evidence="3" id="KW-1185">Reference proteome</keyword>
<dbReference type="EMBL" id="MU827846">
    <property type="protein sequence ID" value="KAJ7318882.1"/>
    <property type="molecule type" value="Genomic_DNA"/>
</dbReference>
<dbReference type="Proteomes" id="UP001163046">
    <property type="component" value="Unassembled WGS sequence"/>
</dbReference>
<evidence type="ECO:0000313" key="2">
    <source>
        <dbReference type="EMBL" id="KAJ7318882.1"/>
    </source>
</evidence>
<dbReference type="PANTHER" id="PTHR28674:SF1">
    <property type="entry name" value="NOP PROTEIN CHAPERONE 1"/>
    <property type="match status" value="1"/>
</dbReference>
<accession>A0A9X0CCL9</accession>
<evidence type="ECO:0000256" key="1">
    <source>
        <dbReference type="SAM" id="MobiDB-lite"/>
    </source>
</evidence>
<feature type="region of interest" description="Disordered" evidence="1">
    <location>
        <begin position="167"/>
        <end position="192"/>
    </location>
</feature>
<feature type="compositionally biased region" description="Acidic residues" evidence="1">
    <location>
        <begin position="112"/>
        <end position="122"/>
    </location>
</feature>
<gene>
    <name evidence="2" type="ORF">OS493_037293</name>
</gene>
<proteinExistence type="predicted"/>
<evidence type="ECO:0000313" key="3">
    <source>
        <dbReference type="Proteomes" id="UP001163046"/>
    </source>
</evidence>
<name>A0A9X0CCL9_9CNID</name>
<dbReference type="GO" id="GO:0062064">
    <property type="term" value="F:box C/D methylation guide snoRNP complex binding"/>
    <property type="evidence" value="ECO:0007669"/>
    <property type="project" value="TreeGrafter"/>
</dbReference>
<protein>
    <submittedName>
        <fullName evidence="2">Uncharacterized protein</fullName>
    </submittedName>
</protein>
<dbReference type="AlphaFoldDB" id="A0A9X0CCL9"/>
<feature type="region of interest" description="Disordered" evidence="1">
    <location>
        <begin position="109"/>
        <end position="130"/>
    </location>
</feature>
<dbReference type="PANTHER" id="PTHR28674">
    <property type="entry name" value="SIMILAR TO DNA SEGMENT, CHR 10, WAYNE STATE UNIVERSITY 102,-EXPRESSED"/>
    <property type="match status" value="1"/>
</dbReference>
<reference evidence="2" key="1">
    <citation type="submission" date="2023-01" db="EMBL/GenBank/DDBJ databases">
        <title>Genome assembly of the deep-sea coral Lophelia pertusa.</title>
        <authorList>
            <person name="Herrera S."/>
            <person name="Cordes E."/>
        </authorList>
    </citation>
    <scope>NUCLEOTIDE SEQUENCE</scope>
    <source>
        <strain evidence="2">USNM1676648</strain>
        <tissue evidence="2">Polyp</tissue>
    </source>
</reference>
<dbReference type="OrthoDB" id="1112980at2759"/>
<organism evidence="2 3">
    <name type="scientific">Desmophyllum pertusum</name>
    <dbReference type="NCBI Taxonomy" id="174260"/>
    <lineage>
        <taxon>Eukaryota</taxon>
        <taxon>Metazoa</taxon>
        <taxon>Cnidaria</taxon>
        <taxon>Anthozoa</taxon>
        <taxon>Hexacorallia</taxon>
        <taxon>Scleractinia</taxon>
        <taxon>Caryophylliina</taxon>
        <taxon>Caryophylliidae</taxon>
        <taxon>Desmophyllum</taxon>
    </lineage>
</organism>
<dbReference type="InterPro" id="IPR027921">
    <property type="entry name" value="NOPCHAP1"/>
</dbReference>
<feature type="compositionally biased region" description="Basic residues" evidence="1">
    <location>
        <begin position="174"/>
        <end position="192"/>
    </location>
</feature>
<comment type="caution">
    <text evidence="2">The sequence shown here is derived from an EMBL/GenBank/DDBJ whole genome shotgun (WGS) entry which is preliminary data.</text>
</comment>
<dbReference type="Pfam" id="PF15370">
    <property type="entry name" value="NOPCHAP1"/>
    <property type="match status" value="1"/>
</dbReference>